<evidence type="ECO:0000256" key="10">
    <source>
        <dbReference type="ARBA" id="ARBA00022989"/>
    </source>
</evidence>
<keyword evidence="10 13" id="KW-1133">Transmembrane helix</keyword>
<evidence type="ECO:0000256" key="13">
    <source>
        <dbReference type="RuleBase" id="RU365064"/>
    </source>
</evidence>
<keyword evidence="6 13" id="KW-0328">Glycosyltransferase</keyword>
<dbReference type="GO" id="GO:1990529">
    <property type="term" value="C:glycosylphosphatidylinositol-mannosyltransferase I complex"/>
    <property type="evidence" value="ECO:0007669"/>
    <property type="project" value="TreeGrafter"/>
</dbReference>
<evidence type="ECO:0000256" key="12">
    <source>
        <dbReference type="ARBA" id="ARBA00025399"/>
    </source>
</evidence>
<evidence type="ECO:0000256" key="2">
    <source>
        <dbReference type="ARBA" id="ARBA00004687"/>
    </source>
</evidence>
<dbReference type="EC" id="2.4.1.-" evidence="13"/>
<keyword evidence="9 13" id="KW-0256">Endoplasmic reticulum</keyword>
<feature type="region of interest" description="Disordered" evidence="14">
    <location>
        <begin position="56"/>
        <end position="96"/>
    </location>
</feature>
<evidence type="ECO:0000256" key="8">
    <source>
        <dbReference type="ARBA" id="ARBA00022692"/>
    </source>
</evidence>
<sequence length="561" mass="60460">MRSGQLSAPSIVQPEAPTALAGPEIAEIAEIDWIWMTAQSGPGTRRCLTVAAAAHMAPSPVASDQPASRRTGSRRAGQARPPLHPSNLHSGSSLLNPRTFDITTVPLTTETCGGRLCPEKHGGTRPSSSSSLALRNSRSSRTRNWRVVYDGLVATARPSSSPARGPLAPKLAEMGLAVGSPYARATFRYTPLLVVLLSPALIAQVLGRLLLIVFTLAVSVVLDGEVDDSGWRRLHALWSLNPVVLNISTRGSPEAVPCLLTCGLILCLRRAGLSRPTRPTPSVTVRKAGRVIDTETAAAAEEKKVQQNWQDAAAVALALAASYKIFPAIYVPAIWTALARKSGGWFAGPIWRFGAITAITAGVLNAALYAVWGHEFLHETFLYHLSRLDHRHNFSVYFLPIYLARTAPARVLAGLPGLLLKLVRHPLASFLPQFALVALTGFALPGTYSLEMTMFLQTAEFIVFNKVLTSQYFLWPLPFIPFLSFPSLSWTRLGIALGAWIAAQALWLGYAYRLEFLGEPTYLQLWGAGLALLGVSAWGLGQLILGAAPAPTPPIKTLKVD</sequence>
<comment type="caution">
    <text evidence="15">The sequence shown here is derived from an EMBL/GenBank/DDBJ whole genome shotgun (WGS) entry which is preliminary data.</text>
</comment>
<gene>
    <name evidence="15" type="ORF">A1Q2_04336</name>
</gene>
<feature type="transmembrane region" description="Helical" evidence="13">
    <location>
        <begin position="350"/>
        <end position="374"/>
    </location>
</feature>
<evidence type="ECO:0000256" key="11">
    <source>
        <dbReference type="ARBA" id="ARBA00023136"/>
    </source>
</evidence>
<accession>K1VWY3</accession>
<comment type="function">
    <text evidence="12 13">Mannosyltransferase involved in glycosylphosphatidylinositol-anchor biosynthesis. Transfers the first alpha-1,4-mannose to GlcN-acyl-PI during GPI precursor assembly. Required for cell wall integrity.</text>
</comment>
<dbReference type="AlphaFoldDB" id="K1VWY3"/>
<dbReference type="STRING" id="1220162.K1VWY3"/>
<feature type="compositionally biased region" description="Polar residues" evidence="14">
    <location>
        <begin position="87"/>
        <end position="96"/>
    </location>
</feature>
<feature type="region of interest" description="Disordered" evidence="14">
    <location>
        <begin position="116"/>
        <end position="138"/>
    </location>
</feature>
<evidence type="ECO:0000256" key="3">
    <source>
        <dbReference type="ARBA" id="ARBA00011071"/>
    </source>
</evidence>
<feature type="transmembrane region" description="Helical" evidence="13">
    <location>
        <begin position="192"/>
        <end position="222"/>
    </location>
</feature>
<feature type="transmembrane region" description="Helical" evidence="13">
    <location>
        <begin position="394"/>
        <end position="415"/>
    </location>
</feature>
<name>K1VWY3_TRIAC</name>
<dbReference type="GO" id="GO:0051751">
    <property type="term" value="F:alpha-1,4-mannosyltransferase activity"/>
    <property type="evidence" value="ECO:0007669"/>
    <property type="project" value="InterPro"/>
</dbReference>
<evidence type="ECO:0000256" key="9">
    <source>
        <dbReference type="ARBA" id="ARBA00022824"/>
    </source>
</evidence>
<feature type="transmembrane region" description="Helical" evidence="13">
    <location>
        <begin position="427"/>
        <end position="448"/>
    </location>
</feature>
<dbReference type="HOGENOM" id="CLU_485871_0_0_1"/>
<dbReference type="FunCoup" id="K1VWY3">
    <property type="interactions" value="244"/>
</dbReference>
<keyword evidence="5 13" id="KW-0337">GPI-anchor biosynthesis</keyword>
<dbReference type="Pfam" id="PF05007">
    <property type="entry name" value="Mannosyl_trans"/>
    <property type="match status" value="1"/>
</dbReference>
<organism evidence="15 16">
    <name type="scientific">Trichosporon asahii var. asahii (strain CBS 8904)</name>
    <name type="common">Yeast</name>
    <dbReference type="NCBI Taxonomy" id="1220162"/>
    <lineage>
        <taxon>Eukaryota</taxon>
        <taxon>Fungi</taxon>
        <taxon>Dikarya</taxon>
        <taxon>Basidiomycota</taxon>
        <taxon>Agaricomycotina</taxon>
        <taxon>Tremellomycetes</taxon>
        <taxon>Trichosporonales</taxon>
        <taxon>Trichosporonaceae</taxon>
        <taxon>Trichosporon</taxon>
    </lineage>
</organism>
<feature type="transmembrane region" description="Helical" evidence="13">
    <location>
        <begin position="312"/>
        <end position="338"/>
    </location>
</feature>
<dbReference type="GO" id="GO:0004376">
    <property type="term" value="F:GPI mannosyltransferase activity"/>
    <property type="evidence" value="ECO:0007669"/>
    <property type="project" value="InterPro"/>
</dbReference>
<feature type="transmembrane region" description="Helical" evidence="13">
    <location>
        <begin position="524"/>
        <end position="548"/>
    </location>
</feature>
<evidence type="ECO:0000256" key="4">
    <source>
        <dbReference type="ARBA" id="ARBA00013797"/>
    </source>
</evidence>
<comment type="similarity">
    <text evidence="3 13">Belongs to the PIGM family.</text>
</comment>
<dbReference type="UniPathway" id="UPA00196"/>
<keyword evidence="8 13" id="KW-0812">Transmembrane</keyword>
<keyword evidence="7 13" id="KW-0808">Transferase</keyword>
<evidence type="ECO:0000313" key="15">
    <source>
        <dbReference type="EMBL" id="EKD01348.1"/>
    </source>
</evidence>
<comment type="pathway">
    <text evidence="2 13">Glycolipid biosynthesis; glycosylphosphatidylinositol-anchor biosynthesis.</text>
</comment>
<evidence type="ECO:0000256" key="5">
    <source>
        <dbReference type="ARBA" id="ARBA00022502"/>
    </source>
</evidence>
<dbReference type="PANTHER" id="PTHR12886:SF0">
    <property type="entry name" value="GPI MANNOSYLTRANSFERASE 1"/>
    <property type="match status" value="1"/>
</dbReference>
<protein>
    <recommendedName>
        <fullName evidence="4 13">GPI mannosyltransferase 1</fullName>
        <ecNumber evidence="13">2.4.1.-</ecNumber>
    </recommendedName>
    <alternativeName>
        <fullName evidence="13">GPI mannosyltransferase I</fullName>
    </alternativeName>
</protein>
<dbReference type="GO" id="GO:0005789">
    <property type="term" value="C:endoplasmic reticulum membrane"/>
    <property type="evidence" value="ECO:0007669"/>
    <property type="project" value="UniProtKB-SubCell"/>
</dbReference>
<dbReference type="OrthoDB" id="1741594at2759"/>
<proteinExistence type="inferred from homology"/>
<keyword evidence="16" id="KW-1185">Reference proteome</keyword>
<dbReference type="GO" id="GO:0006506">
    <property type="term" value="P:GPI anchor biosynthetic process"/>
    <property type="evidence" value="ECO:0007669"/>
    <property type="project" value="UniProtKB-UniPathway"/>
</dbReference>
<dbReference type="InParanoid" id="K1VWY3"/>
<feature type="compositionally biased region" description="Low complexity" evidence="14">
    <location>
        <begin position="124"/>
        <end position="137"/>
    </location>
</feature>
<keyword evidence="11 13" id="KW-0472">Membrane</keyword>
<evidence type="ECO:0000313" key="16">
    <source>
        <dbReference type="Proteomes" id="UP000006757"/>
    </source>
</evidence>
<dbReference type="InterPro" id="IPR007704">
    <property type="entry name" value="PIG-M"/>
</dbReference>
<comment type="subcellular location">
    <subcellularLocation>
        <location evidence="1 13">Endoplasmic reticulum membrane</location>
        <topology evidence="1 13">Multi-pass membrane protein</topology>
    </subcellularLocation>
</comment>
<dbReference type="OMA" id="MLWFIGQ"/>
<dbReference type="eggNOG" id="KOG3893">
    <property type="taxonomic scope" value="Eukaryota"/>
</dbReference>
<evidence type="ECO:0000256" key="14">
    <source>
        <dbReference type="SAM" id="MobiDB-lite"/>
    </source>
</evidence>
<evidence type="ECO:0000256" key="1">
    <source>
        <dbReference type="ARBA" id="ARBA00004477"/>
    </source>
</evidence>
<feature type="transmembrane region" description="Helical" evidence="13">
    <location>
        <begin position="468"/>
        <end position="486"/>
    </location>
</feature>
<evidence type="ECO:0000256" key="7">
    <source>
        <dbReference type="ARBA" id="ARBA00022679"/>
    </source>
</evidence>
<dbReference type="PANTHER" id="PTHR12886">
    <property type="entry name" value="PIG-M MANNOSYLTRANSFERASE"/>
    <property type="match status" value="1"/>
</dbReference>
<reference evidence="15 16" key="1">
    <citation type="journal article" date="2012" name="Eukaryot. Cell">
        <title>Genome sequence of the Trichosporon asahii environmental strain CBS 8904.</title>
        <authorList>
            <person name="Yang R.Y."/>
            <person name="Li H.T."/>
            <person name="Zhu H."/>
            <person name="Zhou G.P."/>
            <person name="Wang M."/>
            <person name="Wang L."/>
        </authorList>
    </citation>
    <scope>NUCLEOTIDE SEQUENCE [LARGE SCALE GENOMIC DNA]</scope>
    <source>
        <strain evidence="15 16">CBS 8904</strain>
    </source>
</reference>
<dbReference type="EMBL" id="AMBO01000319">
    <property type="protein sequence ID" value="EKD01348.1"/>
    <property type="molecule type" value="Genomic_DNA"/>
</dbReference>
<dbReference type="Proteomes" id="UP000006757">
    <property type="component" value="Unassembled WGS sequence"/>
</dbReference>
<feature type="transmembrane region" description="Helical" evidence="13">
    <location>
        <begin position="493"/>
        <end position="512"/>
    </location>
</feature>
<evidence type="ECO:0000256" key="6">
    <source>
        <dbReference type="ARBA" id="ARBA00022676"/>
    </source>
</evidence>